<accession>A0A1F6XU24</accession>
<keyword evidence="3 8" id="KW-0812">Transmembrane</keyword>
<dbReference type="InterPro" id="IPR027417">
    <property type="entry name" value="P-loop_NTPase"/>
</dbReference>
<feature type="transmembrane region" description="Helical" evidence="8">
    <location>
        <begin position="40"/>
        <end position="59"/>
    </location>
</feature>
<dbReference type="InterPro" id="IPR011527">
    <property type="entry name" value="ABC1_TM_dom"/>
</dbReference>
<dbReference type="Proteomes" id="UP000177195">
    <property type="component" value="Unassembled WGS sequence"/>
</dbReference>
<reference evidence="11 12" key="1">
    <citation type="journal article" date="2016" name="Nat. Commun.">
        <title>Thousands of microbial genomes shed light on interconnected biogeochemical processes in an aquifer system.</title>
        <authorList>
            <person name="Anantharaman K."/>
            <person name="Brown C.T."/>
            <person name="Hug L.A."/>
            <person name="Sharon I."/>
            <person name="Castelle C.J."/>
            <person name="Probst A.J."/>
            <person name="Thomas B.C."/>
            <person name="Singh A."/>
            <person name="Wilkins M.J."/>
            <person name="Karaoz U."/>
            <person name="Brodie E.L."/>
            <person name="Williams K.H."/>
            <person name="Hubbard S.S."/>
            <person name="Banfield J.F."/>
        </authorList>
    </citation>
    <scope>NUCLEOTIDE SEQUENCE [LARGE SCALE GENOMIC DNA]</scope>
</reference>
<dbReference type="GO" id="GO:0005886">
    <property type="term" value="C:plasma membrane"/>
    <property type="evidence" value="ECO:0007669"/>
    <property type="project" value="UniProtKB-SubCell"/>
</dbReference>
<dbReference type="Pfam" id="PF00664">
    <property type="entry name" value="ABC_membrane"/>
    <property type="match status" value="1"/>
</dbReference>
<evidence type="ECO:0000313" key="12">
    <source>
        <dbReference type="Proteomes" id="UP000177195"/>
    </source>
</evidence>
<organism evidence="11 12">
    <name type="scientific">Candidatus Nomurabacteria bacterium RIFCSPLOWO2_02_FULL_42_17</name>
    <dbReference type="NCBI Taxonomy" id="1801789"/>
    <lineage>
        <taxon>Bacteria</taxon>
        <taxon>Candidatus Nomuraibacteriota</taxon>
    </lineage>
</organism>
<feature type="transmembrane region" description="Helical" evidence="8">
    <location>
        <begin position="227"/>
        <end position="247"/>
    </location>
</feature>
<name>A0A1F6XU24_9BACT</name>
<keyword evidence="6 8" id="KW-1133">Transmembrane helix</keyword>
<dbReference type="EMBL" id="MFVN01000004">
    <property type="protein sequence ID" value="OGI97622.1"/>
    <property type="molecule type" value="Genomic_DNA"/>
</dbReference>
<comment type="caution">
    <text evidence="11">The sequence shown here is derived from an EMBL/GenBank/DDBJ whole genome shotgun (WGS) entry which is preliminary data.</text>
</comment>
<feature type="transmembrane region" description="Helical" evidence="8">
    <location>
        <begin position="119"/>
        <end position="138"/>
    </location>
</feature>
<dbReference type="SUPFAM" id="SSF90123">
    <property type="entry name" value="ABC transporter transmembrane region"/>
    <property type="match status" value="1"/>
</dbReference>
<evidence type="ECO:0000256" key="6">
    <source>
        <dbReference type="ARBA" id="ARBA00022989"/>
    </source>
</evidence>
<dbReference type="InterPro" id="IPR017871">
    <property type="entry name" value="ABC_transporter-like_CS"/>
</dbReference>
<keyword evidence="4" id="KW-0547">Nucleotide-binding</keyword>
<dbReference type="PROSITE" id="PS00211">
    <property type="entry name" value="ABC_TRANSPORTER_1"/>
    <property type="match status" value="1"/>
</dbReference>
<evidence type="ECO:0000259" key="9">
    <source>
        <dbReference type="PROSITE" id="PS50893"/>
    </source>
</evidence>
<keyword evidence="7 8" id="KW-0472">Membrane</keyword>
<feature type="transmembrane region" description="Helical" evidence="8">
    <location>
        <begin position="253"/>
        <end position="271"/>
    </location>
</feature>
<evidence type="ECO:0008006" key="13">
    <source>
        <dbReference type="Google" id="ProtNLM"/>
    </source>
</evidence>
<sequence length="569" mass="64921">MVFFLAIAGIVLASIADIIPPILYRDFFDTLSGTSAQITALVRILVLILLIHFFSWIFWRLCNFSVIFFESHGMAKLRQRAFDYMINHSHTFFANNFTGSLVQRVNRFARSFERLTDRLIWSILPLLVKIIGISIILWSVSRAIMYAMIVWAVFLILFNYFFARWKLKYDIRQAEADSRTTGLLADDISNQNPIQLFTSFNDESSRFKKISNEQARASWTTWGLNEIMGSVQGACMILIEFFLFYYALRYWQAGILTLGVFVLVQVYLFSLNQHLWEFTRVTRDIYESYADAKEMAEIMLLPHEIRDLPTATALVVAKGEIEFHDATFNFHKTRAVLDKINLKIKPGEKVAVIGPSGAGKSTFARLLFRFYDLDDGKILIDGQDIKYVTQESLRKNISLVPQDPVLFHRTLMENIRYGKRDATDAEVFSAALAAHCDEFIHNLPLGYDTYVGERGVKLSGGERQRVVIARAILKNAPILVLDEATSSLDSHSEALIQDALGKLIEGKTVIVIAHRLSTVRKMDRIVVIDKGKVVEDGSHDELLGKEGGLYKKLWEMQAGGFIYEKEEDE</sequence>
<gene>
    <name evidence="11" type="ORF">A3I25_02190</name>
</gene>
<evidence type="ECO:0000256" key="7">
    <source>
        <dbReference type="ARBA" id="ARBA00023136"/>
    </source>
</evidence>
<dbReference type="AlphaFoldDB" id="A0A1F6XU24"/>
<dbReference type="PANTHER" id="PTHR24221:SF654">
    <property type="entry name" value="ATP-BINDING CASSETTE SUB-FAMILY B MEMBER 6"/>
    <property type="match status" value="1"/>
</dbReference>
<dbReference type="GO" id="GO:0140359">
    <property type="term" value="F:ABC-type transporter activity"/>
    <property type="evidence" value="ECO:0007669"/>
    <property type="project" value="InterPro"/>
</dbReference>
<dbReference type="GO" id="GO:0034040">
    <property type="term" value="F:ATPase-coupled lipid transmembrane transporter activity"/>
    <property type="evidence" value="ECO:0007669"/>
    <property type="project" value="TreeGrafter"/>
</dbReference>
<protein>
    <recommendedName>
        <fullName evidence="13">ABC transporter ATP-binding protein</fullName>
    </recommendedName>
</protein>
<dbReference type="InterPro" id="IPR036640">
    <property type="entry name" value="ABC1_TM_sf"/>
</dbReference>
<dbReference type="GO" id="GO:0016887">
    <property type="term" value="F:ATP hydrolysis activity"/>
    <property type="evidence" value="ECO:0007669"/>
    <property type="project" value="InterPro"/>
</dbReference>
<dbReference type="InterPro" id="IPR003439">
    <property type="entry name" value="ABC_transporter-like_ATP-bd"/>
</dbReference>
<feature type="domain" description="ABC transporter" evidence="9">
    <location>
        <begin position="321"/>
        <end position="555"/>
    </location>
</feature>
<evidence type="ECO:0000256" key="8">
    <source>
        <dbReference type="SAM" id="Phobius"/>
    </source>
</evidence>
<evidence type="ECO:0000256" key="1">
    <source>
        <dbReference type="ARBA" id="ARBA00004651"/>
    </source>
</evidence>
<keyword evidence="2" id="KW-0813">Transport</keyword>
<comment type="subcellular location">
    <subcellularLocation>
        <location evidence="1">Cell membrane</location>
        <topology evidence="1">Multi-pass membrane protein</topology>
    </subcellularLocation>
</comment>
<evidence type="ECO:0000256" key="2">
    <source>
        <dbReference type="ARBA" id="ARBA00022448"/>
    </source>
</evidence>
<dbReference type="SMART" id="SM00382">
    <property type="entry name" value="AAA"/>
    <property type="match status" value="1"/>
</dbReference>
<dbReference type="SUPFAM" id="SSF52540">
    <property type="entry name" value="P-loop containing nucleoside triphosphate hydrolases"/>
    <property type="match status" value="1"/>
</dbReference>
<evidence type="ECO:0000256" key="4">
    <source>
        <dbReference type="ARBA" id="ARBA00022741"/>
    </source>
</evidence>
<dbReference type="Pfam" id="PF00005">
    <property type="entry name" value="ABC_tran"/>
    <property type="match status" value="1"/>
</dbReference>
<dbReference type="InterPro" id="IPR003593">
    <property type="entry name" value="AAA+_ATPase"/>
</dbReference>
<proteinExistence type="predicted"/>
<dbReference type="PROSITE" id="PS50893">
    <property type="entry name" value="ABC_TRANSPORTER_2"/>
    <property type="match status" value="1"/>
</dbReference>
<dbReference type="InterPro" id="IPR039421">
    <property type="entry name" value="Type_1_exporter"/>
</dbReference>
<dbReference type="Gene3D" id="1.20.1560.10">
    <property type="entry name" value="ABC transporter type 1, transmembrane domain"/>
    <property type="match status" value="1"/>
</dbReference>
<feature type="domain" description="ABC transmembrane type-1" evidence="10">
    <location>
        <begin position="4"/>
        <end position="287"/>
    </location>
</feature>
<evidence type="ECO:0000256" key="3">
    <source>
        <dbReference type="ARBA" id="ARBA00022692"/>
    </source>
</evidence>
<evidence type="ECO:0000256" key="5">
    <source>
        <dbReference type="ARBA" id="ARBA00022840"/>
    </source>
</evidence>
<dbReference type="Gene3D" id="3.40.50.300">
    <property type="entry name" value="P-loop containing nucleotide triphosphate hydrolases"/>
    <property type="match status" value="1"/>
</dbReference>
<dbReference type="FunFam" id="3.40.50.300:FF:000287">
    <property type="entry name" value="Multidrug ABC transporter ATP-binding protein"/>
    <property type="match status" value="1"/>
</dbReference>
<keyword evidence="5" id="KW-0067">ATP-binding</keyword>
<dbReference type="GO" id="GO:0005524">
    <property type="term" value="F:ATP binding"/>
    <property type="evidence" value="ECO:0007669"/>
    <property type="project" value="UniProtKB-KW"/>
</dbReference>
<dbReference type="PROSITE" id="PS50929">
    <property type="entry name" value="ABC_TM1F"/>
    <property type="match status" value="1"/>
</dbReference>
<evidence type="ECO:0000259" key="10">
    <source>
        <dbReference type="PROSITE" id="PS50929"/>
    </source>
</evidence>
<dbReference type="PANTHER" id="PTHR24221">
    <property type="entry name" value="ATP-BINDING CASSETTE SUB-FAMILY B"/>
    <property type="match status" value="1"/>
</dbReference>
<feature type="transmembrane region" description="Helical" evidence="8">
    <location>
        <begin position="144"/>
        <end position="163"/>
    </location>
</feature>
<evidence type="ECO:0000313" key="11">
    <source>
        <dbReference type="EMBL" id="OGI97622.1"/>
    </source>
</evidence>